<evidence type="ECO:0000256" key="3">
    <source>
        <dbReference type="ARBA" id="ARBA00022771"/>
    </source>
</evidence>
<feature type="domain" description="C2H2-type" evidence="7">
    <location>
        <begin position="45"/>
        <end position="74"/>
    </location>
</feature>
<protein>
    <recommendedName>
        <fullName evidence="7">C2H2-type domain-containing protein</fullName>
    </recommendedName>
</protein>
<gene>
    <name evidence="8" type="ORF">NDN08_004291</name>
</gene>
<dbReference type="FunFam" id="3.30.160.60:FF:000125">
    <property type="entry name" value="Putative zinc finger protein 143"/>
    <property type="match status" value="1"/>
</dbReference>
<dbReference type="GO" id="GO:0005667">
    <property type="term" value="C:transcription regulator complex"/>
    <property type="evidence" value="ECO:0007669"/>
    <property type="project" value="TreeGrafter"/>
</dbReference>
<keyword evidence="4" id="KW-0862">Zinc</keyword>
<evidence type="ECO:0000259" key="7">
    <source>
        <dbReference type="PROSITE" id="PS50157"/>
    </source>
</evidence>
<reference evidence="8 9" key="1">
    <citation type="journal article" date="2023" name="Nat. Commun.">
        <title>Origin of minicircular mitochondrial genomes in red algae.</title>
        <authorList>
            <person name="Lee Y."/>
            <person name="Cho C.H."/>
            <person name="Lee Y.M."/>
            <person name="Park S.I."/>
            <person name="Yang J.H."/>
            <person name="West J.A."/>
            <person name="Bhattacharya D."/>
            <person name="Yoon H.S."/>
        </authorList>
    </citation>
    <scope>NUCLEOTIDE SEQUENCE [LARGE SCALE GENOMIC DNA]</scope>
    <source>
        <strain evidence="8 9">CCMP1338</strain>
        <tissue evidence="8">Whole cell</tissue>
    </source>
</reference>
<name>A0AAV8UNY7_9RHOD</name>
<dbReference type="GO" id="GO:0008270">
    <property type="term" value="F:zinc ion binding"/>
    <property type="evidence" value="ECO:0007669"/>
    <property type="project" value="UniProtKB-KW"/>
</dbReference>
<evidence type="ECO:0000256" key="1">
    <source>
        <dbReference type="ARBA" id="ARBA00022723"/>
    </source>
</evidence>
<keyword evidence="9" id="KW-1185">Reference proteome</keyword>
<dbReference type="GO" id="GO:0000785">
    <property type="term" value="C:chromatin"/>
    <property type="evidence" value="ECO:0007669"/>
    <property type="project" value="TreeGrafter"/>
</dbReference>
<dbReference type="FunFam" id="3.30.160.60:FF:000100">
    <property type="entry name" value="Zinc finger 45-like"/>
    <property type="match status" value="1"/>
</dbReference>
<dbReference type="PROSITE" id="PS00028">
    <property type="entry name" value="ZINC_FINGER_C2H2_1"/>
    <property type="match status" value="2"/>
</dbReference>
<dbReference type="PROSITE" id="PS50157">
    <property type="entry name" value="ZINC_FINGER_C2H2_2"/>
    <property type="match status" value="2"/>
</dbReference>
<dbReference type="PANTHER" id="PTHR14003">
    <property type="entry name" value="TRANSCRIPTIONAL REPRESSOR PROTEIN YY"/>
    <property type="match status" value="1"/>
</dbReference>
<keyword evidence="3 6" id="KW-0863">Zinc-finger</keyword>
<keyword evidence="2" id="KW-0677">Repeat</keyword>
<dbReference type="GO" id="GO:0000981">
    <property type="term" value="F:DNA-binding transcription factor activity, RNA polymerase II-specific"/>
    <property type="evidence" value="ECO:0007669"/>
    <property type="project" value="TreeGrafter"/>
</dbReference>
<dbReference type="SMART" id="SM00355">
    <property type="entry name" value="ZnF_C2H2"/>
    <property type="match status" value="2"/>
</dbReference>
<organism evidence="8 9">
    <name type="scientific">Rhodosorus marinus</name>
    <dbReference type="NCBI Taxonomy" id="101924"/>
    <lineage>
        <taxon>Eukaryota</taxon>
        <taxon>Rhodophyta</taxon>
        <taxon>Stylonematophyceae</taxon>
        <taxon>Stylonematales</taxon>
        <taxon>Stylonemataceae</taxon>
        <taxon>Rhodosorus</taxon>
    </lineage>
</organism>
<sequence>MDMSNDSSYVEERKYACDAKRCGKKFTRKYDRKVHMRVHNDERPYRCKIQSCDKSFRWRSGLRNHMRWHAPAEETSRRRSLSSVVSFLSDDVLVEYPSVPVNELLEEAETLCADVILETQFQQESEFRLSDDSCPISGFLSDPGYWAMEDMSIVS</sequence>
<evidence type="ECO:0000256" key="2">
    <source>
        <dbReference type="ARBA" id="ARBA00022737"/>
    </source>
</evidence>
<dbReference type="GO" id="GO:0000978">
    <property type="term" value="F:RNA polymerase II cis-regulatory region sequence-specific DNA binding"/>
    <property type="evidence" value="ECO:0007669"/>
    <property type="project" value="TreeGrafter"/>
</dbReference>
<dbReference type="EMBL" id="JAMWBK010000007">
    <property type="protein sequence ID" value="KAJ8903181.1"/>
    <property type="molecule type" value="Genomic_DNA"/>
</dbReference>
<dbReference type="InterPro" id="IPR013087">
    <property type="entry name" value="Znf_C2H2_type"/>
</dbReference>
<evidence type="ECO:0000313" key="8">
    <source>
        <dbReference type="EMBL" id="KAJ8903181.1"/>
    </source>
</evidence>
<dbReference type="PANTHER" id="PTHR14003:SF23">
    <property type="entry name" value="ZINC FINGER PROTEIN 143"/>
    <property type="match status" value="1"/>
</dbReference>
<evidence type="ECO:0000256" key="5">
    <source>
        <dbReference type="ARBA" id="ARBA00023242"/>
    </source>
</evidence>
<dbReference type="GO" id="GO:0031519">
    <property type="term" value="C:PcG protein complex"/>
    <property type="evidence" value="ECO:0007669"/>
    <property type="project" value="TreeGrafter"/>
</dbReference>
<evidence type="ECO:0000256" key="6">
    <source>
        <dbReference type="PROSITE-ProRule" id="PRU00042"/>
    </source>
</evidence>
<dbReference type="AlphaFoldDB" id="A0AAV8UNY7"/>
<feature type="domain" description="C2H2-type" evidence="7">
    <location>
        <begin position="15"/>
        <end position="44"/>
    </location>
</feature>
<dbReference type="Gene3D" id="3.30.160.60">
    <property type="entry name" value="Classic Zinc Finger"/>
    <property type="match status" value="2"/>
</dbReference>
<comment type="caution">
    <text evidence="8">The sequence shown here is derived from an EMBL/GenBank/DDBJ whole genome shotgun (WGS) entry which is preliminary data.</text>
</comment>
<evidence type="ECO:0000256" key="4">
    <source>
        <dbReference type="ARBA" id="ARBA00022833"/>
    </source>
</evidence>
<dbReference type="Pfam" id="PF00096">
    <property type="entry name" value="zf-C2H2"/>
    <property type="match status" value="2"/>
</dbReference>
<keyword evidence="1" id="KW-0479">Metal-binding</keyword>
<evidence type="ECO:0000313" key="9">
    <source>
        <dbReference type="Proteomes" id="UP001157974"/>
    </source>
</evidence>
<dbReference type="SUPFAM" id="SSF57667">
    <property type="entry name" value="beta-beta-alpha zinc fingers"/>
    <property type="match status" value="1"/>
</dbReference>
<dbReference type="Proteomes" id="UP001157974">
    <property type="component" value="Unassembled WGS sequence"/>
</dbReference>
<keyword evidence="5" id="KW-0539">Nucleus</keyword>
<dbReference type="InterPro" id="IPR036236">
    <property type="entry name" value="Znf_C2H2_sf"/>
</dbReference>
<proteinExistence type="predicted"/>
<accession>A0AAV8UNY7</accession>